<dbReference type="PRINTS" id="PR01157">
    <property type="entry name" value="P2YPURNOCPTR"/>
</dbReference>
<dbReference type="SUPFAM" id="SSF81321">
    <property type="entry name" value="Family A G protein-coupled receptor-like"/>
    <property type="match status" value="1"/>
</dbReference>
<evidence type="ECO:0000256" key="5">
    <source>
        <dbReference type="ARBA" id="ARBA00023040"/>
    </source>
</evidence>
<reference evidence="14 15" key="1">
    <citation type="submission" date="2009-12" db="EMBL/GenBank/DDBJ databases">
        <title>The Genome Sequence of Anolis carolinensis (Green Anole Lizard).</title>
        <authorList>
            <consortium name="The Genome Sequencing Platform"/>
            <person name="Di Palma F."/>
            <person name="Alfoldi J."/>
            <person name="Heiman D."/>
            <person name="Young S."/>
            <person name="Grabherr M."/>
            <person name="Johnson J."/>
            <person name="Lander E.S."/>
            <person name="Lindblad-Toh K."/>
        </authorList>
    </citation>
    <scope>NUCLEOTIDE SEQUENCE [LARGE SCALE GENOMIC DNA]</scope>
    <source>
        <strain evidence="14 15">JBL SC #1</strain>
    </source>
</reference>
<feature type="transmembrane region" description="Helical" evidence="11">
    <location>
        <begin position="282"/>
        <end position="305"/>
    </location>
</feature>
<comment type="subcellular location">
    <subcellularLocation>
        <location evidence="1">Cell membrane</location>
        <topology evidence="1">Multi-pass membrane protein</topology>
    </subcellularLocation>
</comment>
<feature type="transmembrane region" description="Helical" evidence="11">
    <location>
        <begin position="317"/>
        <end position="342"/>
    </location>
</feature>
<evidence type="ECO:0000256" key="10">
    <source>
        <dbReference type="RuleBase" id="RU000688"/>
    </source>
</evidence>
<feature type="transmembrane region" description="Helical" evidence="11">
    <location>
        <begin position="146"/>
        <end position="168"/>
    </location>
</feature>
<dbReference type="GeneTree" id="ENSGT01050000244840"/>
<evidence type="ECO:0000256" key="6">
    <source>
        <dbReference type="ARBA" id="ARBA00023136"/>
    </source>
</evidence>
<evidence type="ECO:0000256" key="7">
    <source>
        <dbReference type="ARBA" id="ARBA00023170"/>
    </source>
</evidence>
<dbReference type="GO" id="GO:0030194">
    <property type="term" value="P:positive regulation of blood coagulation"/>
    <property type="evidence" value="ECO:0000318"/>
    <property type="project" value="GO_Central"/>
</dbReference>
<evidence type="ECO:0000256" key="4">
    <source>
        <dbReference type="ARBA" id="ARBA00022989"/>
    </source>
</evidence>
<dbReference type="InterPro" id="IPR000276">
    <property type="entry name" value="GPCR_Rhodpsn"/>
</dbReference>
<protein>
    <recommendedName>
        <fullName evidence="13">G-protein coupled receptors family 1 profile domain-containing protein</fullName>
    </recommendedName>
</protein>
<feature type="chain" id="PRO_5032769058" description="G-protein coupled receptors family 1 profile domain-containing protein" evidence="12">
    <location>
        <begin position="20"/>
        <end position="394"/>
    </location>
</feature>
<dbReference type="InterPro" id="IPR017452">
    <property type="entry name" value="GPCR_Rhodpsn_7TM"/>
</dbReference>
<keyword evidence="2" id="KW-1003">Cell membrane</keyword>
<evidence type="ECO:0000256" key="2">
    <source>
        <dbReference type="ARBA" id="ARBA00022475"/>
    </source>
</evidence>
<keyword evidence="12" id="KW-0732">Signal</keyword>
<dbReference type="PANTHER" id="PTHR24232:SF20">
    <property type="entry name" value="PROTEINASE-ACTIVATED RECEPTOR 1"/>
    <property type="match status" value="1"/>
</dbReference>
<accession>A0A803TQP1</accession>
<feature type="domain" description="G-protein coupled receptors family 1 profile" evidence="13">
    <location>
        <begin position="89"/>
        <end position="339"/>
    </location>
</feature>
<dbReference type="GO" id="GO:0005886">
    <property type="term" value="C:plasma membrane"/>
    <property type="evidence" value="ECO:0000318"/>
    <property type="project" value="GO_Central"/>
</dbReference>
<dbReference type="FunFam" id="1.20.1070.10:FF:000040">
    <property type="entry name" value="Coagulation factor 2 (thrombin) receptor"/>
    <property type="match status" value="1"/>
</dbReference>
<dbReference type="Gene3D" id="1.20.1070.10">
    <property type="entry name" value="Rhodopsin 7-helix transmembrane proteins"/>
    <property type="match status" value="1"/>
</dbReference>
<evidence type="ECO:0000256" key="8">
    <source>
        <dbReference type="ARBA" id="ARBA00023180"/>
    </source>
</evidence>
<evidence type="ECO:0000259" key="13">
    <source>
        <dbReference type="PROSITE" id="PS50262"/>
    </source>
</evidence>
<evidence type="ECO:0000313" key="15">
    <source>
        <dbReference type="Proteomes" id="UP000001646"/>
    </source>
</evidence>
<evidence type="ECO:0000256" key="3">
    <source>
        <dbReference type="ARBA" id="ARBA00022692"/>
    </source>
</evidence>
<keyword evidence="3 10" id="KW-0812">Transmembrane</keyword>
<reference evidence="14" key="2">
    <citation type="submission" date="2025-08" db="UniProtKB">
        <authorList>
            <consortium name="Ensembl"/>
        </authorList>
    </citation>
    <scope>IDENTIFICATION</scope>
</reference>
<evidence type="ECO:0000256" key="1">
    <source>
        <dbReference type="ARBA" id="ARBA00004651"/>
    </source>
</evidence>
<keyword evidence="5 10" id="KW-0297">G-protein coupled receptor</keyword>
<sequence length="394" mass="44919">MQLVLVQWFSICGSPGVLAYNSQKSQLVYQLLEFLGAEGQNIWGPTELKTPNQKKLFPPEELQMYLSGPWLTRFIPSVHVVVFILGFPLNIMAVFMFLFKTKLKKPAFIFMFNLASTDLFLVIVLPFKISYHFLGHNWALGLHLCRFATCTFFGNIFCSVLLMAAISIDRFLAVVYPMQSLSWRTPRRASLACGVIWIVSISGVIPLMMIAQTEEIAQLNITTCLDMIDAYKVLQFRYYAFLLSTLFFFIPLFISIVCYVCIIKKLYSPDVAASPSKKRRAILLSAAVLCSFVICFGPMNILFVSPFIIPNPDYGCLFFAFMISLCIGSINCCIDPLIYYYASSECQRQVWRFLRLKKNSSFRKDTQEKTDSNATTFSSGLNNFIFQLLLFSVF</sequence>
<dbReference type="AlphaFoldDB" id="A0A803TQP1"/>
<proteinExistence type="inferred from homology"/>
<dbReference type="Ensembl" id="ENSACAT00000046342.1">
    <property type="protein sequence ID" value="ENSACAP00000037531.1"/>
    <property type="gene ID" value="ENSACAG00000037420.1"/>
</dbReference>
<keyword evidence="4 11" id="KW-1133">Transmembrane helix</keyword>
<feature type="transmembrane region" description="Helical" evidence="11">
    <location>
        <begin position="238"/>
        <end position="262"/>
    </location>
</feature>
<dbReference type="Proteomes" id="UP000001646">
    <property type="component" value="Chromosome 2"/>
</dbReference>
<reference evidence="14" key="3">
    <citation type="submission" date="2025-09" db="UniProtKB">
        <authorList>
            <consortium name="Ensembl"/>
        </authorList>
    </citation>
    <scope>IDENTIFICATION</scope>
</reference>
<comment type="similarity">
    <text evidence="10">Belongs to the G-protein coupled receptor 1 family.</text>
</comment>
<dbReference type="PRINTS" id="PR00237">
    <property type="entry name" value="GPCRRHODOPSN"/>
</dbReference>
<keyword evidence="7 10" id="KW-0675">Receptor</keyword>
<keyword evidence="8" id="KW-0325">Glycoprotein</keyword>
<dbReference type="Pfam" id="PF00001">
    <property type="entry name" value="7tm_1"/>
    <property type="match status" value="1"/>
</dbReference>
<organism evidence="14 15">
    <name type="scientific">Anolis carolinensis</name>
    <name type="common">Green anole</name>
    <name type="synonym">American chameleon</name>
    <dbReference type="NCBI Taxonomy" id="28377"/>
    <lineage>
        <taxon>Eukaryota</taxon>
        <taxon>Metazoa</taxon>
        <taxon>Chordata</taxon>
        <taxon>Craniata</taxon>
        <taxon>Vertebrata</taxon>
        <taxon>Euteleostomi</taxon>
        <taxon>Lepidosauria</taxon>
        <taxon>Squamata</taxon>
        <taxon>Bifurcata</taxon>
        <taxon>Unidentata</taxon>
        <taxon>Episquamata</taxon>
        <taxon>Toxicofera</taxon>
        <taxon>Iguania</taxon>
        <taxon>Dactyloidae</taxon>
        <taxon>Anolis</taxon>
    </lineage>
</organism>
<dbReference type="PROSITE" id="PS50262">
    <property type="entry name" value="G_PROTEIN_RECEP_F1_2"/>
    <property type="match status" value="1"/>
</dbReference>
<evidence type="ECO:0000256" key="11">
    <source>
        <dbReference type="SAM" id="Phobius"/>
    </source>
</evidence>
<evidence type="ECO:0000313" key="14">
    <source>
        <dbReference type="Ensembl" id="ENSACAP00000037531.1"/>
    </source>
</evidence>
<evidence type="ECO:0000256" key="9">
    <source>
        <dbReference type="ARBA" id="ARBA00023224"/>
    </source>
</evidence>
<feature type="transmembrane region" description="Helical" evidence="11">
    <location>
        <begin position="110"/>
        <end position="134"/>
    </location>
</feature>
<dbReference type="GO" id="GO:0015057">
    <property type="term" value="F:thrombin-activated receptor activity"/>
    <property type="evidence" value="ECO:0000318"/>
    <property type="project" value="GO_Central"/>
</dbReference>
<dbReference type="PROSITE" id="PS00237">
    <property type="entry name" value="G_PROTEIN_RECEP_F1_1"/>
    <property type="match status" value="1"/>
</dbReference>
<name>A0A803TQP1_ANOCA</name>
<dbReference type="InParanoid" id="A0A803TQP1"/>
<dbReference type="GO" id="GO:0007200">
    <property type="term" value="P:phospholipase C-activating G protein-coupled receptor signaling pathway"/>
    <property type="evidence" value="ECO:0000318"/>
    <property type="project" value="GO_Central"/>
</dbReference>
<dbReference type="PANTHER" id="PTHR24232">
    <property type="entry name" value="G-PROTEIN COUPLED RECEPTOR"/>
    <property type="match status" value="1"/>
</dbReference>
<feature type="transmembrane region" description="Helical" evidence="11">
    <location>
        <begin position="189"/>
        <end position="211"/>
    </location>
</feature>
<feature type="transmembrane region" description="Helical" evidence="11">
    <location>
        <begin position="74"/>
        <end position="98"/>
    </location>
</feature>
<feature type="signal peptide" evidence="12">
    <location>
        <begin position="1"/>
        <end position="19"/>
    </location>
</feature>
<keyword evidence="15" id="KW-1185">Reference proteome</keyword>
<keyword evidence="6 11" id="KW-0472">Membrane</keyword>
<evidence type="ECO:0000256" key="12">
    <source>
        <dbReference type="SAM" id="SignalP"/>
    </source>
</evidence>
<keyword evidence="9 10" id="KW-0807">Transducer</keyword>